<evidence type="ECO:0000256" key="6">
    <source>
        <dbReference type="ARBA" id="ARBA00023012"/>
    </source>
</evidence>
<evidence type="ECO:0000256" key="5">
    <source>
        <dbReference type="ARBA" id="ARBA00022777"/>
    </source>
</evidence>
<dbReference type="InterPro" id="IPR003018">
    <property type="entry name" value="GAF"/>
</dbReference>
<reference evidence="8 9" key="1">
    <citation type="journal article" date="2021" name="Mar. Drugs">
        <title>Genome Reduction and Secondary Metabolism of the Marine Sponge-Associated Cyanobacterium Leptothoe.</title>
        <authorList>
            <person name="Konstantinou D."/>
            <person name="Popin R.V."/>
            <person name="Fewer D.P."/>
            <person name="Sivonen K."/>
            <person name="Gkelis S."/>
        </authorList>
    </citation>
    <scope>NUCLEOTIDE SEQUENCE [LARGE SCALE GENOMIC DNA]</scope>
    <source>
        <strain evidence="8 9">TAU-MAC 1615</strain>
    </source>
</reference>
<dbReference type="PROSITE" id="PS50109">
    <property type="entry name" value="HIS_KIN"/>
    <property type="match status" value="1"/>
</dbReference>
<gene>
    <name evidence="8" type="ORF">IXB28_06640</name>
</gene>
<sequence length="441" mass="48558">MPASAELVDICQAHLDLLRHTFGEISSVIYLTLGMDSDDEPILVPIAQTPDANDLSDLLHPMSQRGALPASEMDTLPTGELAGTTYSNYSPPEIETERLVLPLMHQDIVLGVLVMLRPDRPWQSSEQQYLQTISTSLAASCFLDRQNQWLRQRLQGKQALQGEQSDVFHNLLHQFRNPLTAIGTFGKLLQKRLSQDDPNYRLADGIVRESQHLKELVTDFDAAVEIGDADIDQNITPPLLPESSEATAKPLLPALGRSLELSSQSLGEVLYPLITVTVAAAEERHRKFFHSPLETFSTPLVSIDTQALQEVIANLLDNAFKYAPSEAWVWLMGGLARDNFLGIVVGDTGPGIPGEDQNRLFERHYRGVQAQGNISGTGLGLAIAKDLIGQMGGTIELFSPASPPHWDGEEDLPPWIPDGLKYQADFMDKGTVFVVWLPIAD</sequence>
<dbReference type="InterPro" id="IPR003594">
    <property type="entry name" value="HATPase_dom"/>
</dbReference>
<protein>
    <recommendedName>
        <fullName evidence="2">histidine kinase</fullName>
        <ecNumber evidence="2">2.7.13.3</ecNumber>
    </recommendedName>
</protein>
<dbReference type="Gene3D" id="3.30.565.10">
    <property type="entry name" value="Histidine kinase-like ATPase, C-terminal domain"/>
    <property type="match status" value="1"/>
</dbReference>
<dbReference type="InterPro" id="IPR050736">
    <property type="entry name" value="Sensor_HK_Regulatory"/>
</dbReference>
<dbReference type="InterPro" id="IPR036097">
    <property type="entry name" value="HisK_dim/P_sf"/>
</dbReference>
<dbReference type="PRINTS" id="PR00344">
    <property type="entry name" value="BCTRLSENSOR"/>
</dbReference>
<keyword evidence="4" id="KW-0808">Transferase</keyword>
<dbReference type="InterPro" id="IPR003661">
    <property type="entry name" value="HisK_dim/P_dom"/>
</dbReference>
<dbReference type="PANTHER" id="PTHR43711">
    <property type="entry name" value="TWO-COMPONENT HISTIDINE KINASE"/>
    <property type="match status" value="1"/>
</dbReference>
<keyword evidence="6" id="KW-0902">Two-component regulatory system</keyword>
<dbReference type="InterPro" id="IPR004358">
    <property type="entry name" value="Sig_transdc_His_kin-like_C"/>
</dbReference>
<name>A0ABS5Y255_9CYAN</name>
<dbReference type="SMART" id="SM00065">
    <property type="entry name" value="GAF"/>
    <property type="match status" value="1"/>
</dbReference>
<dbReference type="Gene3D" id="1.10.287.130">
    <property type="match status" value="1"/>
</dbReference>
<dbReference type="SMART" id="SM00388">
    <property type="entry name" value="HisKA"/>
    <property type="match status" value="1"/>
</dbReference>
<dbReference type="Proteomes" id="UP001196661">
    <property type="component" value="Unassembled WGS sequence"/>
</dbReference>
<evidence type="ECO:0000256" key="2">
    <source>
        <dbReference type="ARBA" id="ARBA00012438"/>
    </source>
</evidence>
<dbReference type="RefSeq" id="WP_215617736.1">
    <property type="nucleotide sequence ID" value="NZ_JADOER010000004.1"/>
</dbReference>
<keyword evidence="9" id="KW-1185">Reference proteome</keyword>
<evidence type="ECO:0000313" key="9">
    <source>
        <dbReference type="Proteomes" id="UP001196661"/>
    </source>
</evidence>
<dbReference type="Pfam" id="PF00512">
    <property type="entry name" value="HisKA"/>
    <property type="match status" value="1"/>
</dbReference>
<dbReference type="Pfam" id="PF01590">
    <property type="entry name" value="GAF"/>
    <property type="match status" value="1"/>
</dbReference>
<comment type="caution">
    <text evidence="8">The sequence shown here is derived from an EMBL/GenBank/DDBJ whole genome shotgun (WGS) entry which is preliminary data.</text>
</comment>
<evidence type="ECO:0000256" key="3">
    <source>
        <dbReference type="ARBA" id="ARBA00022553"/>
    </source>
</evidence>
<dbReference type="EC" id="2.7.13.3" evidence="2"/>
<dbReference type="EMBL" id="JADOER010000004">
    <property type="protein sequence ID" value="MBT9311877.1"/>
    <property type="molecule type" value="Genomic_DNA"/>
</dbReference>
<dbReference type="InterPro" id="IPR036890">
    <property type="entry name" value="HATPase_C_sf"/>
</dbReference>
<dbReference type="Pfam" id="PF02518">
    <property type="entry name" value="HATPase_c"/>
    <property type="match status" value="1"/>
</dbReference>
<comment type="catalytic activity">
    <reaction evidence="1">
        <text>ATP + protein L-histidine = ADP + protein N-phospho-L-histidine.</text>
        <dbReference type="EC" id="2.7.13.3"/>
    </reaction>
</comment>
<accession>A0ABS5Y255</accession>
<evidence type="ECO:0000313" key="8">
    <source>
        <dbReference type="EMBL" id="MBT9311877.1"/>
    </source>
</evidence>
<keyword evidence="5" id="KW-0418">Kinase</keyword>
<dbReference type="SUPFAM" id="SSF55781">
    <property type="entry name" value="GAF domain-like"/>
    <property type="match status" value="1"/>
</dbReference>
<dbReference type="CDD" id="cd00075">
    <property type="entry name" value="HATPase"/>
    <property type="match status" value="1"/>
</dbReference>
<dbReference type="SMART" id="SM00387">
    <property type="entry name" value="HATPase_c"/>
    <property type="match status" value="1"/>
</dbReference>
<dbReference type="SUPFAM" id="SSF47384">
    <property type="entry name" value="Homodimeric domain of signal transducing histidine kinase"/>
    <property type="match status" value="1"/>
</dbReference>
<dbReference type="CDD" id="cd00082">
    <property type="entry name" value="HisKA"/>
    <property type="match status" value="1"/>
</dbReference>
<evidence type="ECO:0000259" key="7">
    <source>
        <dbReference type="PROSITE" id="PS50109"/>
    </source>
</evidence>
<keyword evidence="3" id="KW-0597">Phosphoprotein</keyword>
<dbReference type="PANTHER" id="PTHR43711:SF26">
    <property type="entry name" value="SENSOR HISTIDINE KINASE RCSC"/>
    <property type="match status" value="1"/>
</dbReference>
<organism evidence="8 9">
    <name type="scientific">Leptothoe kymatousa TAU-MAC 1615</name>
    <dbReference type="NCBI Taxonomy" id="2364775"/>
    <lineage>
        <taxon>Bacteria</taxon>
        <taxon>Bacillati</taxon>
        <taxon>Cyanobacteriota</taxon>
        <taxon>Cyanophyceae</taxon>
        <taxon>Nodosilineales</taxon>
        <taxon>Cymatolegaceae</taxon>
        <taxon>Leptothoe</taxon>
        <taxon>Leptothoe kymatousa</taxon>
    </lineage>
</organism>
<evidence type="ECO:0000256" key="1">
    <source>
        <dbReference type="ARBA" id="ARBA00000085"/>
    </source>
</evidence>
<feature type="domain" description="Histidine kinase" evidence="7">
    <location>
        <begin position="170"/>
        <end position="441"/>
    </location>
</feature>
<dbReference type="InterPro" id="IPR005467">
    <property type="entry name" value="His_kinase_dom"/>
</dbReference>
<evidence type="ECO:0000256" key="4">
    <source>
        <dbReference type="ARBA" id="ARBA00022679"/>
    </source>
</evidence>
<dbReference type="SUPFAM" id="SSF55874">
    <property type="entry name" value="ATPase domain of HSP90 chaperone/DNA topoisomerase II/histidine kinase"/>
    <property type="match status" value="1"/>
</dbReference>
<proteinExistence type="predicted"/>